<dbReference type="SUPFAM" id="SSF54786">
    <property type="entry name" value="YcfA/nrd intein domain"/>
    <property type="match status" value="1"/>
</dbReference>
<dbReference type="RefSeq" id="WP_279298778.1">
    <property type="nucleotide sequence ID" value="NZ_JAOTIF010000019.1"/>
</dbReference>
<proteinExistence type="predicted"/>
<organism evidence="1 2">
    <name type="scientific">Paraflavisolibacter caeni</name>
    <dbReference type="NCBI Taxonomy" id="2982496"/>
    <lineage>
        <taxon>Bacteria</taxon>
        <taxon>Pseudomonadati</taxon>
        <taxon>Bacteroidota</taxon>
        <taxon>Chitinophagia</taxon>
        <taxon>Chitinophagales</taxon>
        <taxon>Chitinophagaceae</taxon>
        <taxon>Paraflavisolibacter</taxon>
    </lineage>
</organism>
<dbReference type="Proteomes" id="UP001155483">
    <property type="component" value="Unassembled WGS sequence"/>
</dbReference>
<dbReference type="EMBL" id="JAOTIF010000019">
    <property type="protein sequence ID" value="MCU7551339.1"/>
    <property type="molecule type" value="Genomic_DNA"/>
</dbReference>
<reference evidence="1" key="1">
    <citation type="submission" date="2022-09" db="EMBL/GenBank/DDBJ databases">
        <authorList>
            <person name="Yuan C."/>
            <person name="Ke Z."/>
        </authorList>
    </citation>
    <scope>NUCLEOTIDE SEQUENCE</scope>
    <source>
        <strain evidence="1">LB-8</strain>
    </source>
</reference>
<name>A0A9X2XPN1_9BACT</name>
<dbReference type="AlphaFoldDB" id="A0A9X2XPN1"/>
<evidence type="ECO:0000313" key="2">
    <source>
        <dbReference type="Proteomes" id="UP001155483"/>
    </source>
</evidence>
<evidence type="ECO:0008006" key="3">
    <source>
        <dbReference type="Google" id="ProtNLM"/>
    </source>
</evidence>
<sequence>MRKLLIHLGYNERTKGSHHIYFKEGIEEIINLQPMDNKAKAYLVKQVRELIAKYKLEP</sequence>
<protein>
    <recommendedName>
        <fullName evidence="3">Type II toxin-antitoxin system HicA family toxin</fullName>
    </recommendedName>
</protein>
<gene>
    <name evidence="1" type="ORF">OCK74_19615</name>
</gene>
<reference evidence="1" key="2">
    <citation type="submission" date="2023-04" db="EMBL/GenBank/DDBJ databases">
        <title>Paracnuella aquatica gen. nov., sp. nov., a member of the family Chitinophagaceae isolated from a hot spring.</title>
        <authorList>
            <person name="Wang C."/>
        </authorList>
    </citation>
    <scope>NUCLEOTIDE SEQUENCE</scope>
    <source>
        <strain evidence="1">LB-8</strain>
    </source>
</reference>
<evidence type="ECO:0000313" key="1">
    <source>
        <dbReference type="EMBL" id="MCU7551339.1"/>
    </source>
</evidence>
<keyword evidence="2" id="KW-1185">Reference proteome</keyword>
<comment type="caution">
    <text evidence="1">The sequence shown here is derived from an EMBL/GenBank/DDBJ whole genome shotgun (WGS) entry which is preliminary data.</text>
</comment>
<accession>A0A9X2XPN1</accession>